<reference evidence="4" key="2">
    <citation type="submission" date="2020-09" db="EMBL/GenBank/DDBJ databases">
        <authorList>
            <person name="Sun Q."/>
            <person name="Zhou Y."/>
        </authorList>
    </citation>
    <scope>NUCLEOTIDE SEQUENCE</scope>
    <source>
        <strain evidence="4">CGMCC 4.7201</strain>
    </source>
</reference>
<dbReference type="GO" id="GO:0010181">
    <property type="term" value="F:FMN binding"/>
    <property type="evidence" value="ECO:0007669"/>
    <property type="project" value="InterPro"/>
</dbReference>
<dbReference type="AlphaFoldDB" id="A0A917ZUS5"/>
<reference evidence="4" key="1">
    <citation type="journal article" date="2014" name="Int. J. Syst. Evol. Microbiol.">
        <title>Complete genome sequence of Corynebacterium casei LMG S-19264T (=DSM 44701T), isolated from a smear-ripened cheese.</title>
        <authorList>
            <consortium name="US DOE Joint Genome Institute (JGI-PGF)"/>
            <person name="Walter F."/>
            <person name="Albersmeier A."/>
            <person name="Kalinowski J."/>
            <person name="Ruckert C."/>
        </authorList>
    </citation>
    <scope>NUCLEOTIDE SEQUENCE</scope>
    <source>
        <strain evidence="4">CGMCC 4.7201</strain>
    </source>
</reference>
<dbReference type="InterPro" id="IPR002563">
    <property type="entry name" value="Flavin_Rdtase-like_dom"/>
</dbReference>
<accession>A0A917ZUS5</accession>
<evidence type="ECO:0000313" key="4">
    <source>
        <dbReference type="EMBL" id="GGO96323.1"/>
    </source>
</evidence>
<protein>
    <recommendedName>
        <fullName evidence="3">Flavin reductase like domain-containing protein</fullName>
    </recommendedName>
</protein>
<dbReference type="Pfam" id="PF01613">
    <property type="entry name" value="Flavin_Reduct"/>
    <property type="match status" value="1"/>
</dbReference>
<sequence length="241" mass="24949">MTASADLHEADLRNADPRASGAHDSDPHDSDPRDSDPRDSDPHDSDPHDSDPRASGPHDAAPRATGPHEATGARDAAGPREAPAPASADLFRAVFRQHAAGVAVITATGDEGPVGFTATSVGSVAAEPPLLSFGAGTGSSSWPTLARAEYVGVHILGEHQQELAATFARKGADRFGGTSWRPGPHGVPLLDGVLAWLVCRVAARIPAGDHRLVLAEAVALDPTSPGRPLLYHQGGFNALRH</sequence>
<gene>
    <name evidence="4" type="ORF">GCM10012280_55560</name>
</gene>
<keyword evidence="5" id="KW-1185">Reference proteome</keyword>
<keyword evidence="1" id="KW-0560">Oxidoreductase</keyword>
<dbReference type="GO" id="GO:0006208">
    <property type="term" value="P:pyrimidine nucleobase catabolic process"/>
    <property type="evidence" value="ECO:0007669"/>
    <property type="project" value="TreeGrafter"/>
</dbReference>
<dbReference type="SMART" id="SM00903">
    <property type="entry name" value="Flavin_Reduct"/>
    <property type="match status" value="1"/>
</dbReference>
<evidence type="ECO:0000259" key="3">
    <source>
        <dbReference type="SMART" id="SM00903"/>
    </source>
</evidence>
<dbReference type="InterPro" id="IPR050268">
    <property type="entry name" value="NADH-dep_flavin_reductase"/>
</dbReference>
<name>A0A917ZUS5_9ACTN</name>
<evidence type="ECO:0000313" key="5">
    <source>
        <dbReference type="Proteomes" id="UP000641932"/>
    </source>
</evidence>
<dbReference type="InterPro" id="IPR012349">
    <property type="entry name" value="Split_barrel_FMN-bd"/>
</dbReference>
<dbReference type="EMBL" id="BMMS01000028">
    <property type="protein sequence ID" value="GGO96323.1"/>
    <property type="molecule type" value="Genomic_DNA"/>
</dbReference>
<organism evidence="4 5">
    <name type="scientific">Wenjunlia tyrosinilytica</name>
    <dbReference type="NCBI Taxonomy" id="1544741"/>
    <lineage>
        <taxon>Bacteria</taxon>
        <taxon>Bacillati</taxon>
        <taxon>Actinomycetota</taxon>
        <taxon>Actinomycetes</taxon>
        <taxon>Kitasatosporales</taxon>
        <taxon>Streptomycetaceae</taxon>
        <taxon>Wenjunlia</taxon>
    </lineage>
</organism>
<comment type="caution">
    <text evidence="4">The sequence shown here is derived from an EMBL/GenBank/DDBJ whole genome shotgun (WGS) entry which is preliminary data.</text>
</comment>
<evidence type="ECO:0000256" key="2">
    <source>
        <dbReference type="SAM" id="MobiDB-lite"/>
    </source>
</evidence>
<evidence type="ECO:0000256" key="1">
    <source>
        <dbReference type="ARBA" id="ARBA00023002"/>
    </source>
</evidence>
<proteinExistence type="predicted"/>
<dbReference type="PANTHER" id="PTHR30466">
    <property type="entry name" value="FLAVIN REDUCTASE"/>
    <property type="match status" value="1"/>
</dbReference>
<dbReference type="PANTHER" id="PTHR30466:SF1">
    <property type="entry name" value="FMN REDUCTASE (NADH) RUTF"/>
    <property type="match status" value="1"/>
</dbReference>
<feature type="compositionally biased region" description="Basic and acidic residues" evidence="2">
    <location>
        <begin position="1"/>
        <end position="52"/>
    </location>
</feature>
<feature type="region of interest" description="Disordered" evidence="2">
    <location>
        <begin position="1"/>
        <end position="84"/>
    </location>
</feature>
<dbReference type="GO" id="GO:0042602">
    <property type="term" value="F:riboflavin reductase (NADPH) activity"/>
    <property type="evidence" value="ECO:0007669"/>
    <property type="project" value="TreeGrafter"/>
</dbReference>
<dbReference type="Proteomes" id="UP000641932">
    <property type="component" value="Unassembled WGS sequence"/>
</dbReference>
<dbReference type="Gene3D" id="2.30.110.10">
    <property type="entry name" value="Electron Transport, Fmn-binding Protein, Chain A"/>
    <property type="match status" value="1"/>
</dbReference>
<dbReference type="SUPFAM" id="SSF50475">
    <property type="entry name" value="FMN-binding split barrel"/>
    <property type="match status" value="1"/>
</dbReference>
<feature type="domain" description="Flavin reductase like" evidence="3">
    <location>
        <begin position="95"/>
        <end position="238"/>
    </location>
</feature>